<accession>A0A0D2WQ22</accession>
<reference evidence="2" key="1">
    <citation type="submission" date="2011-02" db="EMBL/GenBank/DDBJ databases">
        <title>The Genome Sequence of Capsaspora owczarzaki ATCC 30864.</title>
        <authorList>
            <person name="Russ C."/>
            <person name="Cuomo C."/>
            <person name="Burger G."/>
            <person name="Gray M.W."/>
            <person name="Holland P.W.H."/>
            <person name="King N."/>
            <person name="Lang F.B.F."/>
            <person name="Roger A.J."/>
            <person name="Ruiz-Trillo I."/>
            <person name="Young S.K."/>
            <person name="Zeng Q."/>
            <person name="Gargeya S."/>
            <person name="Alvarado L."/>
            <person name="Berlin A."/>
            <person name="Chapman S.B."/>
            <person name="Chen Z."/>
            <person name="Freedman E."/>
            <person name="Gellesch M."/>
            <person name="Goldberg J."/>
            <person name="Griggs A."/>
            <person name="Gujja S."/>
            <person name="Heilman E."/>
            <person name="Heiman D."/>
            <person name="Howarth C."/>
            <person name="Mehta T."/>
            <person name="Neiman D."/>
            <person name="Pearson M."/>
            <person name="Roberts A."/>
            <person name="Saif S."/>
            <person name="Shea T."/>
            <person name="Shenoy N."/>
            <person name="Sisk P."/>
            <person name="Stolte C."/>
            <person name="Sykes S."/>
            <person name="White J."/>
            <person name="Yandava C."/>
            <person name="Haas B."/>
            <person name="Nusbaum C."/>
            <person name="Birren B."/>
        </authorList>
    </citation>
    <scope>NUCLEOTIDE SEQUENCE</scope>
    <source>
        <strain evidence="2">ATCC 30864</strain>
    </source>
</reference>
<dbReference type="AlphaFoldDB" id="A0A0D2WQ22"/>
<evidence type="ECO:0000313" key="2">
    <source>
        <dbReference type="Proteomes" id="UP000008743"/>
    </source>
</evidence>
<dbReference type="InParanoid" id="A0A0D2WQ22"/>
<protein>
    <submittedName>
        <fullName evidence="1">Uncharacterized protein</fullName>
    </submittedName>
</protein>
<name>A0A0D2WQ22_CAPO3</name>
<dbReference type="RefSeq" id="XP_004363569.1">
    <property type="nucleotide sequence ID" value="XM_004363512.2"/>
</dbReference>
<gene>
    <name evidence="1" type="ORF">CAOG_003841</name>
</gene>
<dbReference type="EMBL" id="KE346364">
    <property type="protein sequence ID" value="KJE92973.1"/>
    <property type="molecule type" value="Genomic_DNA"/>
</dbReference>
<organism evidence="1 2">
    <name type="scientific">Capsaspora owczarzaki (strain ATCC 30864)</name>
    <dbReference type="NCBI Taxonomy" id="595528"/>
    <lineage>
        <taxon>Eukaryota</taxon>
        <taxon>Filasterea</taxon>
        <taxon>Capsaspora</taxon>
    </lineage>
</organism>
<sequence>MNTAKTSQLDERETLSGCQRIYSTLLEFGRVQSSGTKVYLRELFETARCDHVKDLSARRDAYEDYVNTYSPGGMERILDYRDTHRDAEVAKQAVLHMFFNDRQVLYNALTFHNLMLNLFIFERPSPWRVVNEPSAPSATTPADR</sequence>
<evidence type="ECO:0000313" key="1">
    <source>
        <dbReference type="EMBL" id="KJE92973.1"/>
    </source>
</evidence>
<keyword evidence="2" id="KW-1185">Reference proteome</keyword>
<proteinExistence type="predicted"/>
<dbReference type="Proteomes" id="UP000008743">
    <property type="component" value="Unassembled WGS sequence"/>
</dbReference>